<keyword evidence="6 11" id="KW-0175">Coiled coil</keyword>
<sequence length="375" mass="43335">MPVKLKNDKEENISDIFQKSALDVALMRNDSNAKLNNMKNSSVVDPDANRLEDNLDKWTTDFLDAKSDLLTKQNEILQKEKTTYLKQLADYERTIEHLKEELVKSQADIEKKIALIDNFSTISKVDPNVMGDLFAFWKSKSKEKRYEELLNLWAYKHYIEKLCRKVIHGWTGFAGVSKLKSHEKFLRREFASIEQPLRQEIIRLRGELDKANKKAQDFEHKMREQEHSIKESFMRGVSALNIEAMHLFKVSPNAEPMVSNKINEKTPNTAFVEERPLSARARQPLRQNAVAQPQTLDFDQLQINGNHESIKRLSTKKIDSSVNDSTTFTKQNQARRMKLKISQGQELTSLSATKASSTQRYGNTVVKITRHVQQE</sequence>
<comment type="subcellular location">
    <subcellularLocation>
        <location evidence="1">Cytoplasm</location>
        <location evidence="1">Cytoskeleton</location>
        <location evidence="1">Microtubule organizing center</location>
        <location evidence="1">Centrosome</location>
        <location evidence="1">Centriole</location>
    </subcellularLocation>
</comment>
<evidence type="ECO:0000256" key="2">
    <source>
        <dbReference type="ARBA" id="ARBA00010411"/>
    </source>
</evidence>
<keyword evidence="5" id="KW-0677">Repeat</keyword>
<dbReference type="InterPro" id="IPR033351">
    <property type="entry name" value="POC5"/>
</dbReference>
<dbReference type="OrthoDB" id="10064898at2759"/>
<feature type="coiled-coil region" evidence="11">
    <location>
        <begin position="201"/>
        <end position="228"/>
    </location>
</feature>
<evidence type="ECO:0000256" key="11">
    <source>
        <dbReference type="SAM" id="Coils"/>
    </source>
</evidence>
<dbReference type="Proteomes" id="UP000281549">
    <property type="component" value="Unassembled WGS sequence"/>
</dbReference>
<keyword evidence="8" id="KW-0131">Cell cycle</keyword>
<dbReference type="AlphaFoldDB" id="A0A075B072"/>
<evidence type="ECO:0000256" key="3">
    <source>
        <dbReference type="ARBA" id="ARBA00014910"/>
    </source>
</evidence>
<protein>
    <recommendedName>
        <fullName evidence="3">Centrosomal protein POC5</fullName>
    </recommendedName>
    <alternativeName>
        <fullName evidence="9">Protein of centriole 5</fullName>
    </alternativeName>
</protein>
<keyword evidence="14" id="KW-1185">Reference proteome</keyword>
<comment type="function">
    <text evidence="10">Essential for the assembly of the distal half of centrioles, required for centriole elongation. Acts as a negative regulator of centriole elongation.</text>
</comment>
<evidence type="ECO:0000313" key="15">
    <source>
        <dbReference type="Proteomes" id="UP000281549"/>
    </source>
</evidence>
<dbReference type="GO" id="GO:0005814">
    <property type="term" value="C:centriole"/>
    <property type="evidence" value="ECO:0007669"/>
    <property type="project" value="UniProtKB-SubCell"/>
</dbReference>
<proteinExistence type="inferred from homology"/>
<evidence type="ECO:0000256" key="9">
    <source>
        <dbReference type="ARBA" id="ARBA00031694"/>
    </source>
</evidence>
<reference evidence="15" key="2">
    <citation type="journal article" date="2018" name="Nat. Microbiol.">
        <title>Leveraging single-cell genomics to expand the fungal tree of life.</title>
        <authorList>
            <person name="Ahrendt S.R."/>
            <person name="Quandt C.A."/>
            <person name="Ciobanu D."/>
            <person name="Clum A."/>
            <person name="Salamov A."/>
            <person name="Andreopoulos B."/>
            <person name="Cheng J.F."/>
            <person name="Woyke T."/>
            <person name="Pelin A."/>
            <person name="Henrissat B."/>
            <person name="Reynolds N.K."/>
            <person name="Benny G.L."/>
            <person name="Smith M.E."/>
            <person name="James T.Y."/>
            <person name="Grigoriev I.V."/>
        </authorList>
    </citation>
    <scope>NUCLEOTIDE SEQUENCE [LARGE SCALE GENOMIC DNA]</scope>
    <source>
        <strain evidence="15">CSF55</strain>
    </source>
</reference>
<evidence type="ECO:0000256" key="6">
    <source>
        <dbReference type="ARBA" id="ARBA00023054"/>
    </source>
</evidence>
<accession>A0A075B072</accession>
<evidence type="ECO:0000256" key="8">
    <source>
        <dbReference type="ARBA" id="ARBA00023306"/>
    </source>
</evidence>
<organism evidence="12 14">
    <name type="scientific">Rozella allomycis (strain CSF55)</name>
    <dbReference type="NCBI Taxonomy" id="988480"/>
    <lineage>
        <taxon>Eukaryota</taxon>
        <taxon>Fungi</taxon>
        <taxon>Fungi incertae sedis</taxon>
        <taxon>Cryptomycota</taxon>
        <taxon>Cryptomycota incertae sedis</taxon>
        <taxon>Rozella</taxon>
    </lineage>
</organism>
<evidence type="ECO:0000256" key="10">
    <source>
        <dbReference type="ARBA" id="ARBA00049959"/>
    </source>
</evidence>
<dbReference type="PANTHER" id="PTHR28618">
    <property type="entry name" value="CENTROSOMAL PROTEIN POC5"/>
    <property type="match status" value="1"/>
</dbReference>
<name>A0A075B072_ROZAC</name>
<dbReference type="Proteomes" id="UP000030755">
    <property type="component" value="Unassembled WGS sequence"/>
</dbReference>
<evidence type="ECO:0000256" key="7">
    <source>
        <dbReference type="ARBA" id="ARBA00023212"/>
    </source>
</evidence>
<comment type="similarity">
    <text evidence="2">Belongs to the POC5 family.</text>
</comment>
<dbReference type="HOGENOM" id="CLU_738000_0_0_1"/>
<dbReference type="EMBL" id="KE560715">
    <property type="protein sequence ID" value="EPZ35924.1"/>
    <property type="molecule type" value="Genomic_DNA"/>
</dbReference>
<reference evidence="12 14" key="1">
    <citation type="journal article" date="2013" name="Curr. Biol.">
        <title>Shared signatures of parasitism and phylogenomics unite Cryptomycota and microsporidia.</title>
        <authorList>
            <person name="James T.Y."/>
            <person name="Pelin A."/>
            <person name="Bonen L."/>
            <person name="Ahrendt S."/>
            <person name="Sain D."/>
            <person name="Corradi N."/>
            <person name="Stajich J.E."/>
        </authorList>
    </citation>
    <scope>NUCLEOTIDE SEQUENCE [LARGE SCALE GENOMIC DNA]</scope>
    <source>
        <strain evidence="12 14">CSF55</strain>
        <strain evidence="12 14">CSF55</strain>
    </source>
</reference>
<evidence type="ECO:0000313" key="14">
    <source>
        <dbReference type="Proteomes" id="UP000030755"/>
    </source>
</evidence>
<dbReference type="STRING" id="988480.A0A075B072"/>
<evidence type="ECO:0000256" key="1">
    <source>
        <dbReference type="ARBA" id="ARBA00004114"/>
    </source>
</evidence>
<keyword evidence="4" id="KW-0963">Cytoplasm</keyword>
<evidence type="ECO:0000313" key="12">
    <source>
        <dbReference type="EMBL" id="EPZ35924.1"/>
    </source>
</evidence>
<evidence type="ECO:0000256" key="5">
    <source>
        <dbReference type="ARBA" id="ARBA00022737"/>
    </source>
</evidence>
<feature type="coiled-coil region" evidence="11">
    <location>
        <begin position="74"/>
        <end position="115"/>
    </location>
</feature>
<dbReference type="EMBL" id="ML005143">
    <property type="protein sequence ID" value="RKP19887.1"/>
    <property type="molecule type" value="Genomic_DNA"/>
</dbReference>
<reference evidence="13" key="3">
    <citation type="submission" date="2018-08" db="EMBL/GenBank/DDBJ databases">
        <title>Leveraging single-cell genomics to expand the Fungal Tree of Life.</title>
        <authorList>
            <consortium name="DOE Joint Genome Institute"/>
            <person name="Ahrendt S.R."/>
            <person name="Quandt C.A."/>
            <person name="Ciobanu D."/>
            <person name="Clum A."/>
            <person name="Salamov A."/>
            <person name="Andreopoulos B."/>
            <person name="Cheng J.-F."/>
            <person name="Woyke T."/>
            <person name="Pelin A."/>
            <person name="Henrissat B."/>
            <person name="Reynolds N."/>
            <person name="Benny G.L."/>
            <person name="Smith M.E."/>
            <person name="James T.Y."/>
            <person name="Grigoriev I.V."/>
        </authorList>
    </citation>
    <scope>NUCLEOTIDE SEQUENCE</scope>
    <source>
        <strain evidence="13">CSF55</strain>
    </source>
</reference>
<evidence type="ECO:0000256" key="4">
    <source>
        <dbReference type="ARBA" id="ARBA00022490"/>
    </source>
</evidence>
<gene>
    <name evidence="12" type="ORF">O9G_005383</name>
    <name evidence="13" type="ORF">ROZALSC1DRAFT_28562</name>
</gene>
<keyword evidence="7" id="KW-0206">Cytoskeleton</keyword>
<dbReference type="PANTHER" id="PTHR28618:SF1">
    <property type="entry name" value="CENTROSOMAL PROTEIN POC5"/>
    <property type="match status" value="1"/>
</dbReference>
<evidence type="ECO:0000313" key="13">
    <source>
        <dbReference type="EMBL" id="RKP19887.1"/>
    </source>
</evidence>